<feature type="transmembrane region" description="Helical" evidence="1">
    <location>
        <begin position="94"/>
        <end position="112"/>
    </location>
</feature>
<dbReference type="OrthoDB" id="9799199at2"/>
<keyword evidence="1" id="KW-0472">Membrane</keyword>
<keyword evidence="2" id="KW-0808">Transferase</keyword>
<dbReference type="EMBL" id="SLVJ01000017">
    <property type="protein sequence ID" value="TCM64526.1"/>
    <property type="molecule type" value="Genomic_DNA"/>
</dbReference>
<keyword evidence="3" id="KW-1185">Reference proteome</keyword>
<reference evidence="2 3" key="1">
    <citation type="submission" date="2019-03" db="EMBL/GenBank/DDBJ databases">
        <title>Genomic analyses of the natural microbiome of Caenorhabditis elegans.</title>
        <authorList>
            <person name="Samuel B."/>
        </authorList>
    </citation>
    <scope>NUCLEOTIDE SEQUENCE [LARGE SCALE GENOMIC DNA]</scope>
    <source>
        <strain evidence="2 3">JUb89</strain>
    </source>
</reference>
<dbReference type="Pfam" id="PF01148">
    <property type="entry name" value="CTP_transf_1"/>
    <property type="match status" value="1"/>
</dbReference>
<comment type="caution">
    <text evidence="2">The sequence shown here is derived from an EMBL/GenBank/DDBJ whole genome shotgun (WGS) entry which is preliminary data.</text>
</comment>
<name>A0A4R1XLV3_ACICA</name>
<dbReference type="AlphaFoldDB" id="A0A4R1XLV3"/>
<accession>A0A4R1XLV3</accession>
<dbReference type="Proteomes" id="UP000294963">
    <property type="component" value="Unassembled WGS sequence"/>
</dbReference>
<dbReference type="GO" id="GO:0009273">
    <property type="term" value="P:peptidoglycan-based cell wall biogenesis"/>
    <property type="evidence" value="ECO:0007669"/>
    <property type="project" value="TreeGrafter"/>
</dbReference>
<keyword evidence="1" id="KW-0812">Transmembrane</keyword>
<dbReference type="GO" id="GO:0016779">
    <property type="term" value="F:nucleotidyltransferase activity"/>
    <property type="evidence" value="ECO:0007669"/>
    <property type="project" value="UniProtKB-KW"/>
</dbReference>
<evidence type="ECO:0000313" key="2">
    <source>
        <dbReference type="EMBL" id="TCM64526.1"/>
    </source>
</evidence>
<keyword evidence="2" id="KW-0548">Nucleotidyltransferase</keyword>
<dbReference type="GO" id="GO:0005886">
    <property type="term" value="C:plasma membrane"/>
    <property type="evidence" value="ECO:0007669"/>
    <property type="project" value="TreeGrafter"/>
</dbReference>
<keyword evidence="1" id="KW-1133">Transmembrane helix</keyword>
<gene>
    <name evidence="2" type="ORF">EC844_11787</name>
</gene>
<feature type="transmembrane region" description="Helical" evidence="1">
    <location>
        <begin position="12"/>
        <end position="30"/>
    </location>
</feature>
<evidence type="ECO:0000313" key="3">
    <source>
        <dbReference type="Proteomes" id="UP000294963"/>
    </source>
</evidence>
<feature type="transmembrane region" description="Helical" evidence="1">
    <location>
        <begin position="118"/>
        <end position="139"/>
    </location>
</feature>
<dbReference type="PANTHER" id="PTHR43535:SF1">
    <property type="entry name" value="PHOSPHATIDATE CYTIDYLYLTRANSFERASE"/>
    <property type="match status" value="1"/>
</dbReference>
<feature type="transmembrane region" description="Helical" evidence="1">
    <location>
        <begin position="225"/>
        <end position="243"/>
    </location>
</feature>
<proteinExistence type="predicted"/>
<feature type="transmembrane region" description="Helical" evidence="1">
    <location>
        <begin position="249"/>
        <end position="272"/>
    </location>
</feature>
<sequence>MSPENLQQTYWFFAIFAGILVFASSVGFVLKQRSKDQPSAVIENLNARINAWWIMLIVIGAAVLIGKVAFIVLFGIISLFALREFISLLPTRRGDYFPLLIAFYFVIPYQYYLVYIDWYGLYSIFIPLYVFLLIPIASLKQEDTTHFLERSAKIQWGLMVTVFCISHVPALLNLKLPGFQGEKIWLAIWLIMVVQASDVLQYVCGKLFGKHKVAPLLSPSKTVEGLLGGIILATALGVSMAWLTPFNYWQAALIGLIVCIFGFFGGLVMSAIKRDRGVKDWGQLIHGHGGMLDRIDSICFSAPIFFHILRYWWS</sequence>
<feature type="transmembrane region" description="Helical" evidence="1">
    <location>
        <begin position="50"/>
        <end position="82"/>
    </location>
</feature>
<organism evidence="2 3">
    <name type="scientific">Acinetobacter calcoaceticus</name>
    <dbReference type="NCBI Taxonomy" id="471"/>
    <lineage>
        <taxon>Bacteria</taxon>
        <taxon>Pseudomonadati</taxon>
        <taxon>Pseudomonadota</taxon>
        <taxon>Gammaproteobacteria</taxon>
        <taxon>Moraxellales</taxon>
        <taxon>Moraxellaceae</taxon>
        <taxon>Acinetobacter</taxon>
        <taxon>Acinetobacter calcoaceticus/baumannii complex</taxon>
    </lineage>
</organism>
<protein>
    <submittedName>
        <fullName evidence="2">Phosphatidate cytidylyltransferase</fullName>
    </submittedName>
</protein>
<dbReference type="PANTHER" id="PTHR43535">
    <property type="entry name" value="PHOSPHATIDATE CYTIDYLYLTRANSFERASE"/>
    <property type="match status" value="1"/>
</dbReference>
<feature type="transmembrane region" description="Helical" evidence="1">
    <location>
        <begin position="151"/>
        <end position="172"/>
    </location>
</feature>
<evidence type="ECO:0000256" key="1">
    <source>
        <dbReference type="SAM" id="Phobius"/>
    </source>
</evidence>